<feature type="region of interest" description="Disordered" evidence="1">
    <location>
        <begin position="64"/>
        <end position="83"/>
    </location>
</feature>
<keyword evidence="2" id="KW-1133">Transmembrane helix</keyword>
<keyword evidence="2" id="KW-0812">Transmembrane</keyword>
<feature type="transmembrane region" description="Helical" evidence="2">
    <location>
        <begin position="43"/>
        <end position="61"/>
    </location>
</feature>
<name>A0A6C0HRR0_9ZZZZ</name>
<organism evidence="3">
    <name type="scientific">viral metagenome</name>
    <dbReference type="NCBI Taxonomy" id="1070528"/>
    <lineage>
        <taxon>unclassified sequences</taxon>
        <taxon>metagenomes</taxon>
        <taxon>organismal metagenomes</taxon>
    </lineage>
</organism>
<accession>A0A6C0HRR0</accession>
<protein>
    <submittedName>
        <fullName evidence="3">Uncharacterized protein</fullName>
    </submittedName>
</protein>
<evidence type="ECO:0000313" key="3">
    <source>
        <dbReference type="EMBL" id="QHT83070.1"/>
    </source>
</evidence>
<dbReference type="AlphaFoldDB" id="A0A6C0HRR0"/>
<evidence type="ECO:0000256" key="2">
    <source>
        <dbReference type="SAM" id="Phobius"/>
    </source>
</evidence>
<proteinExistence type="predicted"/>
<keyword evidence="2" id="KW-0472">Membrane</keyword>
<dbReference type="EMBL" id="MN740006">
    <property type="protein sequence ID" value="QHT83070.1"/>
    <property type="molecule type" value="Genomic_DNA"/>
</dbReference>
<reference evidence="3" key="1">
    <citation type="journal article" date="2020" name="Nature">
        <title>Giant virus diversity and host interactions through global metagenomics.</title>
        <authorList>
            <person name="Schulz F."/>
            <person name="Roux S."/>
            <person name="Paez-Espino D."/>
            <person name="Jungbluth S."/>
            <person name="Walsh D.A."/>
            <person name="Denef V.J."/>
            <person name="McMahon K.D."/>
            <person name="Konstantinidis K.T."/>
            <person name="Eloe-Fadrosh E.A."/>
            <person name="Kyrpides N.C."/>
            <person name="Woyke T."/>
        </authorList>
    </citation>
    <scope>NUCLEOTIDE SEQUENCE</scope>
    <source>
        <strain evidence="3">GVMAG-M-3300023184-167</strain>
    </source>
</reference>
<evidence type="ECO:0000256" key="1">
    <source>
        <dbReference type="SAM" id="MobiDB-lite"/>
    </source>
</evidence>
<sequence length="83" mass="9452">MSYVQNLYGNVPQQVDNALIPSKQNIFTGNLIQPLSGGKTRGGNFAAAIPPLSILAMRYLYGKKSRNRSSRRRKRFKRSRKLR</sequence>